<dbReference type="CDD" id="cd02440">
    <property type="entry name" value="AdoMet_MTases"/>
    <property type="match status" value="1"/>
</dbReference>
<dbReference type="PANTHER" id="PTHR43591">
    <property type="entry name" value="METHYLTRANSFERASE"/>
    <property type="match status" value="1"/>
</dbReference>
<keyword evidence="4" id="KW-1185">Reference proteome</keyword>
<reference evidence="3" key="1">
    <citation type="submission" date="2021-06" db="EMBL/GenBank/DDBJ databases">
        <authorList>
            <person name="Kallberg Y."/>
            <person name="Tangrot J."/>
            <person name="Rosling A."/>
        </authorList>
    </citation>
    <scope>NUCLEOTIDE SEQUENCE</scope>
    <source>
        <strain evidence="3">87-6 pot B 2015</strain>
    </source>
</reference>
<feature type="domain" description="Methyltransferase" evidence="2">
    <location>
        <begin position="78"/>
        <end position="169"/>
    </location>
</feature>
<dbReference type="Proteomes" id="UP000789375">
    <property type="component" value="Unassembled WGS sequence"/>
</dbReference>
<name>A0A9N8YNE1_FUNMO</name>
<feature type="region of interest" description="Disordered" evidence="1">
    <location>
        <begin position="1"/>
        <end position="26"/>
    </location>
</feature>
<evidence type="ECO:0000256" key="1">
    <source>
        <dbReference type="SAM" id="MobiDB-lite"/>
    </source>
</evidence>
<comment type="caution">
    <text evidence="3">The sequence shown here is derived from an EMBL/GenBank/DDBJ whole genome shotgun (WGS) entry which is preliminary data.</text>
</comment>
<evidence type="ECO:0000313" key="4">
    <source>
        <dbReference type="Proteomes" id="UP000789375"/>
    </source>
</evidence>
<protein>
    <submittedName>
        <fullName evidence="3">13035_t:CDS:1</fullName>
    </submittedName>
</protein>
<feature type="compositionally biased region" description="Basic residues" evidence="1">
    <location>
        <begin position="8"/>
        <end position="19"/>
    </location>
</feature>
<dbReference type="GO" id="GO:0008168">
    <property type="term" value="F:methyltransferase activity"/>
    <property type="evidence" value="ECO:0007669"/>
    <property type="project" value="TreeGrafter"/>
</dbReference>
<evidence type="ECO:0000313" key="3">
    <source>
        <dbReference type="EMBL" id="CAG8435778.1"/>
    </source>
</evidence>
<dbReference type="SUPFAM" id="SSF53335">
    <property type="entry name" value="S-adenosyl-L-methionine-dependent methyltransferases"/>
    <property type="match status" value="1"/>
</dbReference>
<dbReference type="InterPro" id="IPR029063">
    <property type="entry name" value="SAM-dependent_MTases_sf"/>
</dbReference>
<accession>A0A9N8YNE1</accession>
<dbReference type="Pfam" id="PF13649">
    <property type="entry name" value="Methyltransf_25"/>
    <property type="match status" value="1"/>
</dbReference>
<dbReference type="Gene3D" id="3.40.50.150">
    <property type="entry name" value="Vaccinia Virus protein VP39"/>
    <property type="match status" value="1"/>
</dbReference>
<gene>
    <name evidence="3" type="ORF">FMOSSE_LOCUS305</name>
</gene>
<proteinExistence type="predicted"/>
<evidence type="ECO:0000259" key="2">
    <source>
        <dbReference type="Pfam" id="PF13649"/>
    </source>
</evidence>
<organism evidence="3 4">
    <name type="scientific">Funneliformis mosseae</name>
    <name type="common">Endomycorrhizal fungus</name>
    <name type="synonym">Glomus mosseae</name>
    <dbReference type="NCBI Taxonomy" id="27381"/>
    <lineage>
        <taxon>Eukaryota</taxon>
        <taxon>Fungi</taxon>
        <taxon>Fungi incertae sedis</taxon>
        <taxon>Mucoromycota</taxon>
        <taxon>Glomeromycotina</taxon>
        <taxon>Glomeromycetes</taxon>
        <taxon>Glomerales</taxon>
        <taxon>Glomeraceae</taxon>
        <taxon>Funneliformis</taxon>
    </lineage>
</organism>
<dbReference type="InterPro" id="IPR041698">
    <property type="entry name" value="Methyltransf_25"/>
</dbReference>
<sequence length="314" mass="36680">MGNNHSSRSMKSKSRKYKQHLSVETEQCQESRNLEFHLPKNDQDIDRMQLQHFLFEHIWQSNYSSPIEHKFKSGDFKVLDAGCGPGTWLLEMSTLHPSVKFFGVDIVTVFPSEIKPTNLDFQKCDINQGLPFKDDYFDFVRMSLIATSLKEDQWNDAVRELVRVLKPNGYLEIVEKDLKAYNQGPYFKFLTDKLLGFIESTGVNVHITERIPTILASIPSLTEIQSDVRDIPVGQLGGKFGTIYEELLEMYIKNNFIDILPDYIGINADQYLDLWKYCQLEFTKFETNYKLFRFWARKIVDNEEQVNEEVDNEI</sequence>
<dbReference type="AlphaFoldDB" id="A0A9N8YNE1"/>
<dbReference type="EMBL" id="CAJVPP010000028">
    <property type="protein sequence ID" value="CAG8435778.1"/>
    <property type="molecule type" value="Genomic_DNA"/>
</dbReference>
<dbReference type="PANTHER" id="PTHR43591:SF24">
    <property type="entry name" value="2-METHOXY-6-POLYPRENYL-1,4-BENZOQUINOL METHYLASE, MITOCHONDRIAL"/>
    <property type="match status" value="1"/>
</dbReference>